<evidence type="ECO:0000313" key="18">
    <source>
        <dbReference type="EMBL" id="AVP99333.1"/>
    </source>
</evidence>
<proteinExistence type="predicted"/>
<keyword evidence="14" id="KW-0175">Coiled coil</keyword>
<sequence length="716" mass="79664">MASVKRESWRSWRWLPIGALLLLLLAAFLITIDAERENRLLNTRAFQLLMIFIGMALLALLVRIGAELWQLWRRTRDGAAGARLETRLSLIFAALALPPAFLVAAFALRFIDTSIDSWFRADVEAAQRAALRLGQLSLAREADALDREARPYTSALALLDADGMQDYLDELVDADTARDMHIAVYDPNGNLEALAFNTSELGTVNAPAPHELIDLDQGERQVETAERGGVRVTRVLDRFVDDIGDEHVLQVLYPLDDALSSALKTLEANVVDYQQLRFQRNALKTGFSLILGLITLTATFAALWFALRTAGRVVAPVVRLTAATREIAAGRQSLVPVTGRDEIAFLSASFNRMSGDLAQAKSKEEQSRQQIERERQLLEAVLERLSAGVMAVEQEQVIIANQAAQALLAGHPQEFRGLRLDDASLQDAAVGPFFARVLKRDRERTFEWREEIDVGSHDMRRTLIVRALRLASEHGERLVLVFDDANLLAQASREAAWAEVARRLAHEIKNPLTPIQLAAERLKHRLSAKVSDPDRELLDRATQTIVQQVEALKRMVNDFGTYAKPSRLGRERLNPVELLDQVARLYEASAQCQIERDFQVTDIQIPGDRDRLRQVFVNLLTNAIEAGAEWIPLRIALSSSRRGDVLQIEVRDFGPGLPAEFASYAFEPYRSTKPKGSGLGLSLVKRVLEEHGGTVSAGNAEGGGARFVLRFQLSES</sequence>
<dbReference type="InterPro" id="IPR035965">
    <property type="entry name" value="PAS-like_dom_sf"/>
</dbReference>
<keyword evidence="7 15" id="KW-0812">Transmembrane</keyword>
<dbReference type="Gene3D" id="3.30.565.10">
    <property type="entry name" value="Histidine kinase-like ATPase, C-terminal domain"/>
    <property type="match status" value="1"/>
</dbReference>
<dbReference type="InterPro" id="IPR045671">
    <property type="entry name" value="NtrY-like_N"/>
</dbReference>
<dbReference type="SMART" id="SM00387">
    <property type="entry name" value="HATPase_c"/>
    <property type="match status" value="1"/>
</dbReference>
<dbReference type="EMBL" id="CP027860">
    <property type="protein sequence ID" value="AVP99333.1"/>
    <property type="molecule type" value="Genomic_DNA"/>
</dbReference>
<dbReference type="PROSITE" id="PS50885">
    <property type="entry name" value="HAMP"/>
    <property type="match status" value="1"/>
</dbReference>
<evidence type="ECO:0000256" key="12">
    <source>
        <dbReference type="ARBA" id="ARBA00023012"/>
    </source>
</evidence>
<feature type="domain" description="HAMP" evidence="17">
    <location>
        <begin position="311"/>
        <end position="362"/>
    </location>
</feature>
<dbReference type="InterPro" id="IPR003660">
    <property type="entry name" value="HAMP_dom"/>
</dbReference>
<dbReference type="RefSeq" id="WP_106893251.1">
    <property type="nucleotide sequence ID" value="NZ_CP027860.1"/>
</dbReference>
<dbReference type="SUPFAM" id="SSF55874">
    <property type="entry name" value="ATPase domain of HSP90 chaperone/DNA topoisomerase II/histidine kinase"/>
    <property type="match status" value="1"/>
</dbReference>
<dbReference type="PANTHER" id="PTHR43065:SF10">
    <property type="entry name" value="PEROXIDE STRESS-ACTIVATED HISTIDINE KINASE MAK3"/>
    <property type="match status" value="1"/>
</dbReference>
<dbReference type="CDD" id="cd06225">
    <property type="entry name" value="HAMP"/>
    <property type="match status" value="1"/>
</dbReference>
<dbReference type="SUPFAM" id="SSF158472">
    <property type="entry name" value="HAMP domain-like"/>
    <property type="match status" value="1"/>
</dbReference>
<dbReference type="CDD" id="cd00082">
    <property type="entry name" value="HisKA"/>
    <property type="match status" value="1"/>
</dbReference>
<feature type="transmembrane region" description="Helical" evidence="15">
    <location>
        <begin position="46"/>
        <end position="66"/>
    </location>
</feature>
<dbReference type="SMART" id="SM00388">
    <property type="entry name" value="HisKA"/>
    <property type="match status" value="1"/>
</dbReference>
<dbReference type="CDD" id="cd00075">
    <property type="entry name" value="HATPase"/>
    <property type="match status" value="1"/>
</dbReference>
<evidence type="ECO:0000256" key="7">
    <source>
        <dbReference type="ARBA" id="ARBA00022692"/>
    </source>
</evidence>
<dbReference type="AlphaFoldDB" id="A0A2P1PWW3"/>
<evidence type="ECO:0000256" key="10">
    <source>
        <dbReference type="ARBA" id="ARBA00022840"/>
    </source>
</evidence>
<dbReference type="GO" id="GO:0000155">
    <property type="term" value="F:phosphorelay sensor kinase activity"/>
    <property type="evidence" value="ECO:0007669"/>
    <property type="project" value="InterPro"/>
</dbReference>
<dbReference type="SUPFAM" id="SSF55785">
    <property type="entry name" value="PYP-like sensor domain (PAS domain)"/>
    <property type="match status" value="1"/>
</dbReference>
<dbReference type="InterPro" id="IPR003661">
    <property type="entry name" value="HisK_dim/P_dom"/>
</dbReference>
<comment type="subcellular location">
    <subcellularLocation>
        <location evidence="2">Cell membrane</location>
        <topology evidence="2">Multi-pass membrane protein</topology>
    </subcellularLocation>
</comment>
<dbReference type="GO" id="GO:0005524">
    <property type="term" value="F:ATP binding"/>
    <property type="evidence" value="ECO:0007669"/>
    <property type="project" value="UniProtKB-KW"/>
</dbReference>
<keyword evidence="12" id="KW-0902">Two-component regulatory system</keyword>
<dbReference type="Gene3D" id="6.10.340.10">
    <property type="match status" value="1"/>
</dbReference>
<evidence type="ECO:0000256" key="15">
    <source>
        <dbReference type="SAM" id="Phobius"/>
    </source>
</evidence>
<evidence type="ECO:0000259" key="16">
    <source>
        <dbReference type="PROSITE" id="PS50109"/>
    </source>
</evidence>
<evidence type="ECO:0000256" key="5">
    <source>
        <dbReference type="ARBA" id="ARBA00022553"/>
    </source>
</evidence>
<dbReference type="InterPro" id="IPR004358">
    <property type="entry name" value="Sig_transdc_His_kin-like_C"/>
</dbReference>
<accession>A0A2P1PWW3</accession>
<keyword evidence="5" id="KW-0597">Phosphoprotein</keyword>
<keyword evidence="11 15" id="KW-1133">Transmembrane helix</keyword>
<keyword evidence="6" id="KW-0808">Transferase</keyword>
<dbReference type="PIRSF" id="PIRSF037532">
    <property type="entry name" value="STHK_NtrY"/>
    <property type="match status" value="1"/>
</dbReference>
<keyword evidence="10" id="KW-0067">ATP-binding</keyword>
<dbReference type="Gene3D" id="1.10.287.130">
    <property type="match status" value="1"/>
</dbReference>
<dbReference type="Pfam" id="PF19312">
    <property type="entry name" value="NtrY_N"/>
    <property type="match status" value="1"/>
</dbReference>
<gene>
    <name evidence="18" type="ORF">C7S18_20115</name>
</gene>
<evidence type="ECO:0000259" key="17">
    <source>
        <dbReference type="PROSITE" id="PS50885"/>
    </source>
</evidence>
<protein>
    <recommendedName>
        <fullName evidence="3">histidine kinase</fullName>
        <ecNumber evidence="3">2.7.13.3</ecNumber>
    </recommendedName>
</protein>
<keyword evidence="9" id="KW-0418">Kinase</keyword>
<evidence type="ECO:0000256" key="11">
    <source>
        <dbReference type="ARBA" id="ARBA00022989"/>
    </source>
</evidence>
<dbReference type="Pfam" id="PF00672">
    <property type="entry name" value="HAMP"/>
    <property type="match status" value="1"/>
</dbReference>
<dbReference type="GO" id="GO:0005886">
    <property type="term" value="C:plasma membrane"/>
    <property type="evidence" value="ECO:0007669"/>
    <property type="project" value="UniProtKB-SubCell"/>
</dbReference>
<dbReference type="Pfam" id="PF00512">
    <property type="entry name" value="HisKA"/>
    <property type="match status" value="1"/>
</dbReference>
<dbReference type="InterPro" id="IPR017232">
    <property type="entry name" value="NtrY"/>
</dbReference>
<comment type="catalytic activity">
    <reaction evidence="1">
        <text>ATP + protein L-histidine = ADP + protein N-phospho-L-histidine.</text>
        <dbReference type="EC" id="2.7.13.3"/>
    </reaction>
</comment>
<feature type="transmembrane region" description="Helical" evidence="15">
    <location>
        <begin position="12"/>
        <end position="34"/>
    </location>
</feature>
<dbReference type="Proteomes" id="UP000241074">
    <property type="component" value="Chromosome"/>
</dbReference>
<name>A0A2P1PWW3_9GAMM</name>
<feature type="transmembrane region" description="Helical" evidence="15">
    <location>
        <begin position="287"/>
        <end position="307"/>
    </location>
</feature>
<keyword evidence="8" id="KW-0547">Nucleotide-binding</keyword>
<evidence type="ECO:0000256" key="6">
    <source>
        <dbReference type="ARBA" id="ARBA00022679"/>
    </source>
</evidence>
<keyword evidence="19" id="KW-1185">Reference proteome</keyword>
<dbReference type="Gene3D" id="3.30.450.20">
    <property type="entry name" value="PAS domain"/>
    <property type="match status" value="1"/>
</dbReference>
<dbReference type="InterPro" id="IPR003594">
    <property type="entry name" value="HATPase_dom"/>
</dbReference>
<evidence type="ECO:0000313" key="19">
    <source>
        <dbReference type="Proteomes" id="UP000241074"/>
    </source>
</evidence>
<dbReference type="SUPFAM" id="SSF47384">
    <property type="entry name" value="Homodimeric domain of signal transducing histidine kinase"/>
    <property type="match status" value="1"/>
</dbReference>
<evidence type="ECO:0000256" key="13">
    <source>
        <dbReference type="ARBA" id="ARBA00023136"/>
    </source>
</evidence>
<keyword evidence="13 15" id="KW-0472">Membrane</keyword>
<dbReference type="KEGG" id="xba:C7S18_20115"/>
<evidence type="ECO:0000256" key="3">
    <source>
        <dbReference type="ARBA" id="ARBA00012438"/>
    </source>
</evidence>
<evidence type="ECO:0000256" key="4">
    <source>
        <dbReference type="ARBA" id="ARBA00022475"/>
    </source>
</evidence>
<dbReference type="EC" id="2.7.13.3" evidence="3"/>
<evidence type="ECO:0000256" key="1">
    <source>
        <dbReference type="ARBA" id="ARBA00000085"/>
    </source>
</evidence>
<dbReference type="OrthoDB" id="1931120at2"/>
<dbReference type="InterPro" id="IPR036890">
    <property type="entry name" value="HATPase_C_sf"/>
</dbReference>
<feature type="transmembrane region" description="Helical" evidence="15">
    <location>
        <begin position="86"/>
        <end position="111"/>
    </location>
</feature>
<feature type="coiled-coil region" evidence="14">
    <location>
        <begin position="357"/>
        <end position="388"/>
    </location>
</feature>
<dbReference type="PANTHER" id="PTHR43065">
    <property type="entry name" value="SENSOR HISTIDINE KINASE"/>
    <property type="match status" value="1"/>
</dbReference>
<evidence type="ECO:0000256" key="2">
    <source>
        <dbReference type="ARBA" id="ARBA00004651"/>
    </source>
</evidence>
<dbReference type="PRINTS" id="PR00344">
    <property type="entry name" value="BCTRLSENSOR"/>
</dbReference>
<evidence type="ECO:0000256" key="8">
    <source>
        <dbReference type="ARBA" id="ARBA00022741"/>
    </source>
</evidence>
<dbReference type="SMART" id="SM00304">
    <property type="entry name" value="HAMP"/>
    <property type="match status" value="1"/>
</dbReference>
<evidence type="ECO:0000256" key="9">
    <source>
        <dbReference type="ARBA" id="ARBA00022777"/>
    </source>
</evidence>
<feature type="domain" description="Histidine kinase" evidence="16">
    <location>
        <begin position="503"/>
        <end position="715"/>
    </location>
</feature>
<dbReference type="InterPro" id="IPR036097">
    <property type="entry name" value="HisK_dim/P_sf"/>
</dbReference>
<dbReference type="PROSITE" id="PS50109">
    <property type="entry name" value="HIS_KIN"/>
    <property type="match status" value="1"/>
</dbReference>
<evidence type="ECO:0000256" key="14">
    <source>
        <dbReference type="SAM" id="Coils"/>
    </source>
</evidence>
<dbReference type="InterPro" id="IPR005467">
    <property type="entry name" value="His_kinase_dom"/>
</dbReference>
<keyword evidence="4" id="KW-1003">Cell membrane</keyword>
<dbReference type="Pfam" id="PF02518">
    <property type="entry name" value="HATPase_c"/>
    <property type="match status" value="1"/>
</dbReference>
<reference evidence="18 19" key="2">
    <citation type="submission" date="2018-03" db="EMBL/GenBank/DDBJ databases">
        <authorList>
            <person name="Keele B.F."/>
        </authorList>
    </citation>
    <scope>NUCLEOTIDE SEQUENCE [LARGE SCALE GENOMIC DNA]</scope>
    <source>
        <strain evidence="18 19">D13</strain>
    </source>
</reference>
<organism evidence="18 19">
    <name type="scientific">Ahniella affigens</name>
    <dbReference type="NCBI Taxonomy" id="2021234"/>
    <lineage>
        <taxon>Bacteria</taxon>
        <taxon>Pseudomonadati</taxon>
        <taxon>Pseudomonadota</taxon>
        <taxon>Gammaproteobacteria</taxon>
        <taxon>Lysobacterales</taxon>
        <taxon>Rhodanobacteraceae</taxon>
        <taxon>Ahniella</taxon>
    </lineage>
</organism>
<reference evidence="18 19" key="1">
    <citation type="submission" date="2018-03" db="EMBL/GenBank/DDBJ databases">
        <title>Ahniella affigens gen. nov., sp. nov., a gammaproteobacterium isolated from sandy soil near a stream.</title>
        <authorList>
            <person name="Ko Y."/>
            <person name="Kim J.-H."/>
        </authorList>
    </citation>
    <scope>NUCLEOTIDE SEQUENCE [LARGE SCALE GENOMIC DNA]</scope>
    <source>
        <strain evidence="18 19">D13</strain>
    </source>
</reference>